<evidence type="ECO:0000259" key="3">
    <source>
        <dbReference type="Pfam" id="PF03061"/>
    </source>
</evidence>
<proteinExistence type="inferred from homology"/>
<dbReference type="RefSeq" id="WP_213434848.1">
    <property type="nucleotide sequence ID" value="NZ_AP024545.1"/>
</dbReference>
<comment type="similarity">
    <text evidence="1">Belongs to the thioesterase PaaI family.</text>
</comment>
<dbReference type="SUPFAM" id="SSF54637">
    <property type="entry name" value="Thioesterase/thiol ester dehydrase-isomerase"/>
    <property type="match status" value="1"/>
</dbReference>
<protein>
    <recommendedName>
        <fullName evidence="3">Thioesterase domain-containing protein</fullName>
    </recommendedName>
</protein>
<dbReference type="NCBIfam" id="TIGR00369">
    <property type="entry name" value="unchar_dom_1"/>
    <property type="match status" value="1"/>
</dbReference>
<keyword evidence="5" id="KW-1185">Reference proteome</keyword>
<feature type="domain" description="Thioesterase" evidence="3">
    <location>
        <begin position="50"/>
        <end position="126"/>
    </location>
</feature>
<dbReference type="InterPro" id="IPR006683">
    <property type="entry name" value="Thioestr_dom"/>
</dbReference>
<dbReference type="Proteomes" id="UP000681317">
    <property type="component" value="Chromosome"/>
</dbReference>
<dbReference type="Pfam" id="PF03061">
    <property type="entry name" value="4HBT"/>
    <property type="match status" value="1"/>
</dbReference>
<evidence type="ECO:0000313" key="4">
    <source>
        <dbReference type="EMBL" id="BCT93944.1"/>
    </source>
</evidence>
<name>A0ABM7Q929_9GAMM</name>
<reference evidence="4 5" key="1">
    <citation type="submission" date="2021-03" db="EMBL/GenBank/DDBJ databases">
        <title>Complete Genome Sequences of Two Lysobacter Strains Isolated from Sea Water (Lysobacter caseinilyticus) and Soil (Lysobacter helvus) in South Korea.</title>
        <authorList>
            <person name="Watanabe Y."/>
            <person name="Arakawa K."/>
        </authorList>
    </citation>
    <scope>NUCLEOTIDE SEQUENCE [LARGE SCALE GENOMIC DNA]</scope>
    <source>
        <strain evidence="4 5">KVB24</strain>
    </source>
</reference>
<dbReference type="InterPro" id="IPR029069">
    <property type="entry name" value="HotDog_dom_sf"/>
</dbReference>
<organism evidence="4 5">
    <name type="scientific">Noviluteimonas caseinilytica</name>
    <dbReference type="NCBI Taxonomy" id="2675101"/>
    <lineage>
        <taxon>Bacteria</taxon>
        <taxon>Pseudomonadati</taxon>
        <taxon>Pseudomonadota</taxon>
        <taxon>Gammaproteobacteria</taxon>
        <taxon>Lysobacterales</taxon>
        <taxon>Lysobacteraceae</taxon>
        <taxon>Noviluteimonas</taxon>
    </lineage>
</organism>
<accession>A0ABM7Q929</accession>
<dbReference type="PANTHER" id="PTHR43240:SF5">
    <property type="entry name" value="1,4-DIHYDROXY-2-NAPHTHOYL-COA THIOESTERASE 1"/>
    <property type="match status" value="1"/>
</dbReference>
<evidence type="ECO:0000256" key="2">
    <source>
        <dbReference type="ARBA" id="ARBA00022801"/>
    </source>
</evidence>
<dbReference type="CDD" id="cd03443">
    <property type="entry name" value="PaaI_thioesterase"/>
    <property type="match status" value="1"/>
</dbReference>
<dbReference type="PANTHER" id="PTHR43240">
    <property type="entry name" value="1,4-DIHYDROXY-2-NAPHTHOYL-COA THIOESTERASE 1"/>
    <property type="match status" value="1"/>
</dbReference>
<dbReference type="EMBL" id="AP024545">
    <property type="protein sequence ID" value="BCT93944.1"/>
    <property type="molecule type" value="Genomic_DNA"/>
</dbReference>
<dbReference type="Gene3D" id="3.10.129.10">
    <property type="entry name" value="Hotdog Thioesterase"/>
    <property type="match status" value="1"/>
</dbReference>
<gene>
    <name evidence="4" type="ORF">LYSCAS_29680</name>
</gene>
<sequence>MTPNPAYVAAIQASVHAAPYPELIGLQIAELELDRCRIDLELALRHMQPFGIVHGGVLATLIDTATFWAAFMRLPEDAGLVNVDLKLNYLKAVTRGHLRAEGRCLRAGRQISYTEAAVYDEANELVAHGTSTLMALPGKGLQVGVPKFLD</sequence>
<evidence type="ECO:0000256" key="1">
    <source>
        <dbReference type="ARBA" id="ARBA00008324"/>
    </source>
</evidence>
<evidence type="ECO:0000313" key="5">
    <source>
        <dbReference type="Proteomes" id="UP000681317"/>
    </source>
</evidence>
<keyword evidence="2" id="KW-0378">Hydrolase</keyword>
<dbReference type="InterPro" id="IPR003736">
    <property type="entry name" value="PAAI_dom"/>
</dbReference>